<name>A0AAV8USE7_9RHOD</name>
<protein>
    <submittedName>
        <fullName evidence="1">Uncharacterized protein</fullName>
    </submittedName>
</protein>
<reference evidence="1 2" key="1">
    <citation type="journal article" date="2023" name="Nat. Commun.">
        <title>Origin of minicircular mitochondrial genomes in red algae.</title>
        <authorList>
            <person name="Lee Y."/>
            <person name="Cho C.H."/>
            <person name="Lee Y.M."/>
            <person name="Park S.I."/>
            <person name="Yang J.H."/>
            <person name="West J.A."/>
            <person name="Bhattacharya D."/>
            <person name="Yoon H.S."/>
        </authorList>
    </citation>
    <scope>NUCLEOTIDE SEQUENCE [LARGE SCALE GENOMIC DNA]</scope>
    <source>
        <strain evidence="1 2">CCMP1338</strain>
        <tissue evidence="1">Whole cell</tissue>
    </source>
</reference>
<evidence type="ECO:0000313" key="1">
    <source>
        <dbReference type="EMBL" id="KAJ8904411.1"/>
    </source>
</evidence>
<keyword evidence="2" id="KW-1185">Reference proteome</keyword>
<dbReference type="AlphaFoldDB" id="A0AAV8USE7"/>
<organism evidence="1 2">
    <name type="scientific">Rhodosorus marinus</name>
    <dbReference type="NCBI Taxonomy" id="101924"/>
    <lineage>
        <taxon>Eukaryota</taxon>
        <taxon>Rhodophyta</taxon>
        <taxon>Stylonematophyceae</taxon>
        <taxon>Stylonematales</taxon>
        <taxon>Stylonemataceae</taxon>
        <taxon>Rhodosorus</taxon>
    </lineage>
</organism>
<dbReference type="EMBL" id="JAMWBK010000006">
    <property type="protein sequence ID" value="KAJ8904411.1"/>
    <property type="molecule type" value="Genomic_DNA"/>
</dbReference>
<comment type="caution">
    <text evidence="1">The sequence shown here is derived from an EMBL/GenBank/DDBJ whole genome shotgun (WGS) entry which is preliminary data.</text>
</comment>
<proteinExistence type="predicted"/>
<sequence>MSKAESVRILMTGRAEADALRKRYTVEFEMLRGKAATYPQFGKAAIAFQEIEALHNVAGAIANPLS</sequence>
<accession>A0AAV8USE7</accession>
<dbReference type="Proteomes" id="UP001157974">
    <property type="component" value="Unassembled WGS sequence"/>
</dbReference>
<evidence type="ECO:0000313" key="2">
    <source>
        <dbReference type="Proteomes" id="UP001157974"/>
    </source>
</evidence>
<gene>
    <name evidence="1" type="ORF">NDN08_000929</name>
</gene>